<name>A0ABY5P9J1_9LACT</name>
<dbReference type="Gene3D" id="3.40.50.20">
    <property type="match status" value="1"/>
</dbReference>
<dbReference type="PANTHER" id="PTHR43300:SF7">
    <property type="entry name" value="UDP-N-ACETYLBACILLOSAMINE N-ACETYLTRANSFERASE"/>
    <property type="match status" value="1"/>
</dbReference>
<dbReference type="PANTHER" id="PTHR43300">
    <property type="entry name" value="ACETYLTRANSFERASE"/>
    <property type="match status" value="1"/>
</dbReference>
<dbReference type="InterPro" id="IPR018357">
    <property type="entry name" value="Hexapep_transf_CS"/>
</dbReference>
<reference evidence="4 5" key="1">
    <citation type="submission" date="2022-08" db="EMBL/GenBank/DDBJ databases">
        <title>Aerococcaceae sp. nov isolated from spoiled eye mask.</title>
        <authorList>
            <person name="Zhou G."/>
            <person name="Xie X.-B."/>
            <person name="Shi Q.-S."/>
            <person name="Wang Y.-S."/>
            <person name="Wen X."/>
            <person name="Peng H."/>
            <person name="Yang X.-J."/>
            <person name="Tao H.-B."/>
            <person name="Huang X.-M."/>
        </authorList>
    </citation>
    <scope>NUCLEOTIDE SEQUENCE [LARGE SCALE GENOMIC DNA]</scope>
    <source>
        <strain evidence="5">DM20194951</strain>
    </source>
</reference>
<proteinExistence type="predicted"/>
<feature type="domain" description="PglD N-terminal" evidence="3">
    <location>
        <begin position="7"/>
        <end position="80"/>
    </location>
</feature>
<evidence type="ECO:0000259" key="3">
    <source>
        <dbReference type="Pfam" id="PF17836"/>
    </source>
</evidence>
<keyword evidence="2" id="KW-0677">Repeat</keyword>
<dbReference type="Proteomes" id="UP001315967">
    <property type="component" value="Chromosome"/>
</dbReference>
<sequence length="211" mass="22483">MEQQRTLYILGAGGHGKVVADAAKRMQRWQAIYFLDDKLINQTVLGIPVIAGIHDLSLSLPDHQQAEFIVAIGDNASRCHHLTRLKQQNLTIATIIHPTATIAADVTVGVGTVIFAQVVINASTKIGNGCILNTACSVDHDCTIEDGTHLSPGARLAGGVHLHPQTWIGTNSTLINNVEVAAHSIIGAHSLVLDDLKTSGTYVGNPVRKIK</sequence>
<dbReference type="Pfam" id="PF17836">
    <property type="entry name" value="PglD_N"/>
    <property type="match status" value="1"/>
</dbReference>
<dbReference type="EMBL" id="CP102453">
    <property type="protein sequence ID" value="UUX35266.1"/>
    <property type="molecule type" value="Genomic_DNA"/>
</dbReference>
<dbReference type="Gene3D" id="2.160.10.10">
    <property type="entry name" value="Hexapeptide repeat proteins"/>
    <property type="match status" value="1"/>
</dbReference>
<gene>
    <name evidence="4" type="ORF">NRE15_06375</name>
</gene>
<keyword evidence="5" id="KW-1185">Reference proteome</keyword>
<dbReference type="InterPro" id="IPR050179">
    <property type="entry name" value="Trans_hexapeptide_repeat"/>
</dbReference>
<dbReference type="InterPro" id="IPR011004">
    <property type="entry name" value="Trimer_LpxA-like_sf"/>
</dbReference>
<organism evidence="4 5">
    <name type="scientific">Fundicoccus culcitae</name>
    <dbReference type="NCBI Taxonomy" id="2969821"/>
    <lineage>
        <taxon>Bacteria</taxon>
        <taxon>Bacillati</taxon>
        <taxon>Bacillota</taxon>
        <taxon>Bacilli</taxon>
        <taxon>Lactobacillales</taxon>
        <taxon>Aerococcaceae</taxon>
        <taxon>Fundicoccus</taxon>
    </lineage>
</organism>
<dbReference type="CDD" id="cd03360">
    <property type="entry name" value="LbH_AT_putative"/>
    <property type="match status" value="1"/>
</dbReference>
<evidence type="ECO:0000256" key="2">
    <source>
        <dbReference type="ARBA" id="ARBA00022737"/>
    </source>
</evidence>
<dbReference type="PROSITE" id="PS00101">
    <property type="entry name" value="HEXAPEP_TRANSFERASES"/>
    <property type="match status" value="1"/>
</dbReference>
<dbReference type="SUPFAM" id="SSF51161">
    <property type="entry name" value="Trimeric LpxA-like enzymes"/>
    <property type="match status" value="1"/>
</dbReference>
<evidence type="ECO:0000256" key="1">
    <source>
        <dbReference type="ARBA" id="ARBA00022679"/>
    </source>
</evidence>
<accession>A0ABY5P9J1</accession>
<dbReference type="InterPro" id="IPR041561">
    <property type="entry name" value="PglD_N"/>
</dbReference>
<keyword evidence="1" id="KW-0808">Transferase</keyword>
<dbReference type="InterPro" id="IPR020019">
    <property type="entry name" value="AcTrfase_PglD-like"/>
</dbReference>
<evidence type="ECO:0000313" key="4">
    <source>
        <dbReference type="EMBL" id="UUX35266.1"/>
    </source>
</evidence>
<protein>
    <submittedName>
        <fullName evidence="4">Acetyltransferase</fullName>
    </submittedName>
</protein>
<dbReference type="NCBIfam" id="TIGR03570">
    <property type="entry name" value="NeuD_NnaD"/>
    <property type="match status" value="1"/>
</dbReference>
<evidence type="ECO:0000313" key="5">
    <source>
        <dbReference type="Proteomes" id="UP001315967"/>
    </source>
</evidence>
<dbReference type="RefSeq" id="WP_313794756.1">
    <property type="nucleotide sequence ID" value="NZ_CP102453.1"/>
</dbReference>